<dbReference type="SMART" id="SM00091">
    <property type="entry name" value="PAS"/>
    <property type="match status" value="7"/>
</dbReference>
<dbReference type="CDD" id="cd00130">
    <property type="entry name" value="PAS"/>
    <property type="match status" value="5"/>
</dbReference>
<feature type="coiled-coil region" evidence="6">
    <location>
        <begin position="124"/>
        <end position="172"/>
    </location>
</feature>
<keyword evidence="5 10" id="KW-0418">Kinase</keyword>
<feature type="domain" description="PAC" evidence="9">
    <location>
        <begin position="856"/>
        <end position="908"/>
    </location>
</feature>
<dbReference type="Pfam" id="PF08448">
    <property type="entry name" value="PAS_4"/>
    <property type="match status" value="3"/>
</dbReference>
<evidence type="ECO:0000259" key="9">
    <source>
        <dbReference type="PROSITE" id="PS50113"/>
    </source>
</evidence>
<keyword evidence="6" id="KW-0175">Coiled coil</keyword>
<dbReference type="Gene3D" id="3.30.450.20">
    <property type="entry name" value="PAS domain"/>
    <property type="match status" value="8"/>
</dbReference>
<dbReference type="InterPro" id="IPR003594">
    <property type="entry name" value="HATPase_dom"/>
</dbReference>
<evidence type="ECO:0000259" key="7">
    <source>
        <dbReference type="PROSITE" id="PS50109"/>
    </source>
</evidence>
<evidence type="ECO:0000256" key="5">
    <source>
        <dbReference type="ARBA" id="ARBA00022777"/>
    </source>
</evidence>
<dbReference type="RefSeq" id="WP_011447083.1">
    <property type="nucleotide sequence ID" value="NC_007796.1"/>
</dbReference>
<dbReference type="SUPFAM" id="SSF55874">
    <property type="entry name" value="ATPase domain of HSP90 chaperone/DNA topoisomerase II/histidine kinase"/>
    <property type="match status" value="1"/>
</dbReference>
<dbReference type="InParanoid" id="Q2FR64"/>
<feature type="domain" description="PAS" evidence="8">
    <location>
        <begin position="14"/>
        <end position="84"/>
    </location>
</feature>
<evidence type="ECO:0000313" key="11">
    <source>
        <dbReference type="Proteomes" id="UP000001941"/>
    </source>
</evidence>
<dbReference type="Pfam" id="PF13426">
    <property type="entry name" value="PAS_9"/>
    <property type="match status" value="1"/>
</dbReference>
<dbReference type="InterPro" id="IPR013767">
    <property type="entry name" value="PAS_fold"/>
</dbReference>
<feature type="domain" description="PAC" evidence="9">
    <location>
        <begin position="1117"/>
        <end position="1169"/>
    </location>
</feature>
<dbReference type="InterPro" id="IPR001610">
    <property type="entry name" value="PAC"/>
</dbReference>
<dbReference type="InterPro" id="IPR000014">
    <property type="entry name" value="PAS"/>
</dbReference>
<dbReference type="eggNOG" id="arCOG06192">
    <property type="taxonomic scope" value="Archaea"/>
</dbReference>
<organism evidence="10 11">
    <name type="scientific">Methanospirillum hungatei JF-1 (strain ATCC 27890 / DSM 864 / NBRC 100397 / JF-1)</name>
    <dbReference type="NCBI Taxonomy" id="323259"/>
    <lineage>
        <taxon>Archaea</taxon>
        <taxon>Methanobacteriati</taxon>
        <taxon>Methanobacteriota</taxon>
        <taxon>Stenosarchaea group</taxon>
        <taxon>Methanomicrobia</taxon>
        <taxon>Methanomicrobiales</taxon>
        <taxon>Methanospirillaceae</taxon>
        <taxon>Methanospirillum</taxon>
    </lineage>
</organism>
<feature type="domain" description="PAS" evidence="8">
    <location>
        <begin position="784"/>
        <end position="854"/>
    </location>
</feature>
<gene>
    <name evidence="10" type="ordered locus">Mhun_0005</name>
</gene>
<proteinExistence type="predicted"/>
<dbReference type="EnsemblBacteria" id="ABD39786">
    <property type="protein sequence ID" value="ABD39786"/>
    <property type="gene ID" value="Mhun_0005"/>
</dbReference>
<feature type="domain" description="PAS" evidence="8">
    <location>
        <begin position="658"/>
        <end position="729"/>
    </location>
</feature>
<dbReference type="Pfam" id="PF02518">
    <property type="entry name" value="HATPase_c"/>
    <property type="match status" value="1"/>
</dbReference>
<dbReference type="Proteomes" id="UP000001941">
    <property type="component" value="Chromosome"/>
</dbReference>
<sequence length="1399" mass="161696">MTDPGSDQSIPGFEEIPYEAFFSNAPIGIFVADDQGRYLFVNDAACTMTGYTRDELIGKNLIQFVYPDDREFAYRHFAQVKETGSAVGDCRYVTKSKEIRYWEVKAVRISDTCYIGYTSDITDKKRSEHEIVRKNEELQATFEELSSTEEELKQQLEEILSAQAEIEEREQKYRLLFNTSEAGIALHEIIWNEEDVPVDYRFLEINPAFEKITGLSAKDIIGKRVTEVLPGVESYWIETYGKVARTGKTVHFENFSHELGKYYEVTAYSPVKGQFATLIQDVTERKKQEIQLKETNSFLENLINHANVPIIVWDPSFTITRINHAFELLIGKPANEIVGKKLETLFPPDEAERSMRLIQTTLEGVRWETAEIPLLNKDGEIKTVLWNSATIYDPDGMTPRATIAQGRDITAERQLEREKDEAAAQIQENIAKLAILNDGIRNPLTIIATFTEMAADTQTADLILAEISRIDEMVNSLDREWIKSEKILNFLKKHDFEKTGFDINKYPDVLPDIHQNGEKSGFSPSGRYELFIEELQAQLYTILDSIDALIYVADMETYEILYLNKQGRYIFGNILGQKCYTYFQNNADGPCQFCTNHLLVDEKGPTGVYRWEYYNTRTGRWFDCRDRAIRWTDGRLVRLEIATDITEKKHKEEEIKESEERFRTLVNAIQETMSVIDRDGTFIYANATAARNLSGKDPSFVIGKNIRDFVSEEKAEELIQNYRTTIDTGIPFAGEVPVMMQGELKYFYNRLIPFRFSQDDEQAVLSLSLDITKQHAIREELTLREEQYRRIVDTAQEGIWQMDRQKNTVYVNPRMAEMLGFTPEEMLGKNVTSFMPPEELDHHAQRMIHRMHGENERYEQEFVKKDGSRIWLHVSATALVNADGTFNGSFAMLTDITEQKRAEKALIESETRFYELFNNLPVAVAIYRPVDNGTDFIFTDFNRAGEQIEKIERTDIIGRSVLEVFPGVRDFGLFEVFQRVYETGIPEKFPISFYKDNRVTGWRENYVYKLPSGEMVAIYEDMTERKQAEHELFVLSRSLSEAMKIAKMAAWEYDLKTGMFTFNDLFYSMLKITAAEAGGYQMSADEFADRFIVPAYASQVREIIQKAAESSDPEFEMIIEGELRRPDNSTFWVTTWLKTDRDDAGEITRLFGVNQDITERKEMETKLKDSTQKLLLLTQINRHDIFNELTAMHLMHDLALDTNDLTEIYSLIKRSEEGLRRIERVLQFTKEYDNFASSQSLWMVLHRIIDSIREEVAAGDILFENSVPENIEVFTDPMIQKVFKALYENAIRHGQNLTKVWFYTQEREGGLIIYCEDDGVGIPDVEKDAIFRYGHGKHTGIGLFLAREMLSINSLTICESGMETKGSRFEIHIPKGKWRYRRSTSDTTTNSDRREHTGE</sequence>
<dbReference type="NCBIfam" id="TIGR00229">
    <property type="entry name" value="sensory_box"/>
    <property type="match status" value="5"/>
</dbReference>
<dbReference type="PROSITE" id="PS50113">
    <property type="entry name" value="PAC"/>
    <property type="match status" value="3"/>
</dbReference>
<dbReference type="SUPFAM" id="SSF55785">
    <property type="entry name" value="PYP-like sensor domain (PAS domain)"/>
    <property type="match status" value="8"/>
</dbReference>
<dbReference type="PROSITE" id="PS50112">
    <property type="entry name" value="PAS"/>
    <property type="match status" value="5"/>
</dbReference>
<keyword evidence="4 10" id="KW-0808">Transferase</keyword>
<dbReference type="GeneID" id="3922950"/>
<keyword evidence="3" id="KW-0597">Phosphoprotein</keyword>
<dbReference type="GO" id="GO:0006355">
    <property type="term" value="P:regulation of DNA-templated transcription"/>
    <property type="evidence" value="ECO:0007669"/>
    <property type="project" value="InterPro"/>
</dbReference>
<dbReference type="OrthoDB" id="71385at2157"/>
<dbReference type="STRING" id="323259.Mhun_0005"/>
<dbReference type="CDD" id="cd00075">
    <property type="entry name" value="HATPase"/>
    <property type="match status" value="1"/>
</dbReference>
<feature type="domain" description="Histidine kinase" evidence="7">
    <location>
        <begin position="1180"/>
        <end position="1377"/>
    </location>
</feature>
<dbReference type="eggNOG" id="arCOG06918">
    <property type="taxonomic scope" value="Archaea"/>
</dbReference>
<dbReference type="Pfam" id="PF00989">
    <property type="entry name" value="PAS"/>
    <property type="match status" value="2"/>
</dbReference>
<dbReference type="InterPro" id="IPR000700">
    <property type="entry name" value="PAS-assoc_C"/>
</dbReference>
<keyword evidence="11" id="KW-1185">Reference proteome</keyword>
<dbReference type="HOGENOM" id="CLU_000445_114_58_2"/>
<dbReference type="InterPro" id="IPR005467">
    <property type="entry name" value="His_kinase_dom"/>
</dbReference>
<dbReference type="eggNOG" id="arCOG02330">
    <property type="taxonomic scope" value="Archaea"/>
</dbReference>
<dbReference type="KEGG" id="mhu:Mhun_0005"/>
<dbReference type="Gene3D" id="2.10.70.100">
    <property type="match status" value="1"/>
</dbReference>
<dbReference type="eggNOG" id="arCOG02377">
    <property type="taxonomic scope" value="Archaea"/>
</dbReference>
<feature type="coiled-coil region" evidence="6">
    <location>
        <begin position="641"/>
        <end position="668"/>
    </location>
</feature>
<dbReference type="InterPro" id="IPR003661">
    <property type="entry name" value="HisK_dim/P_dom"/>
</dbReference>
<dbReference type="InterPro" id="IPR036890">
    <property type="entry name" value="HATPase_C_sf"/>
</dbReference>
<evidence type="ECO:0000256" key="1">
    <source>
        <dbReference type="ARBA" id="ARBA00000085"/>
    </source>
</evidence>
<reference evidence="11" key="1">
    <citation type="journal article" date="2016" name="Stand. Genomic Sci.">
        <title>Complete genome sequence of Methanospirillum hungatei type strain JF1.</title>
        <authorList>
            <person name="Gunsalus R.P."/>
            <person name="Cook L.E."/>
            <person name="Crable B."/>
            <person name="Rohlin L."/>
            <person name="McDonald E."/>
            <person name="Mouttaki H."/>
            <person name="Sieber J.R."/>
            <person name="Poweleit N."/>
            <person name="Zhou H."/>
            <person name="Lapidus A.L."/>
            <person name="Daligault H.E."/>
            <person name="Land M."/>
            <person name="Gilna P."/>
            <person name="Ivanova N."/>
            <person name="Kyrpides N."/>
            <person name="Culley D.E."/>
            <person name="McInerney M.J."/>
        </authorList>
    </citation>
    <scope>NUCLEOTIDE SEQUENCE [LARGE SCALE GENOMIC DNA]</scope>
    <source>
        <strain evidence="11">ATCC 27890 / DSM 864 / NBRC 100397 / JF-1</strain>
    </source>
</reference>
<dbReference type="CDD" id="cd00082">
    <property type="entry name" value="HisKA"/>
    <property type="match status" value="1"/>
</dbReference>
<dbReference type="Gene3D" id="3.30.565.10">
    <property type="entry name" value="Histidine kinase-like ATPase, C-terminal domain"/>
    <property type="match status" value="1"/>
</dbReference>
<evidence type="ECO:0000313" key="10">
    <source>
        <dbReference type="EMBL" id="ABD39786.1"/>
    </source>
</evidence>
<name>Q2FR64_METHJ</name>
<dbReference type="EC" id="2.7.13.3" evidence="2"/>
<feature type="domain" description="PAS" evidence="8">
    <location>
        <begin position="201"/>
        <end position="229"/>
    </location>
</feature>
<feature type="domain" description="PAS" evidence="8">
    <location>
        <begin position="295"/>
        <end position="365"/>
    </location>
</feature>
<accession>Q2FR64</accession>
<dbReference type="PROSITE" id="PS50109">
    <property type="entry name" value="HIS_KIN"/>
    <property type="match status" value="1"/>
</dbReference>
<dbReference type="GO" id="GO:0000155">
    <property type="term" value="F:phosphorelay sensor kinase activity"/>
    <property type="evidence" value="ECO:0007669"/>
    <property type="project" value="InterPro"/>
</dbReference>
<dbReference type="PANTHER" id="PTHR43304">
    <property type="entry name" value="PHYTOCHROME-LIKE PROTEIN CPH1"/>
    <property type="match status" value="1"/>
</dbReference>
<dbReference type="SMART" id="SM00388">
    <property type="entry name" value="HisKA"/>
    <property type="match status" value="1"/>
</dbReference>
<dbReference type="SMART" id="SM00086">
    <property type="entry name" value="PAC"/>
    <property type="match status" value="4"/>
</dbReference>
<dbReference type="InterPro" id="IPR035965">
    <property type="entry name" value="PAS-like_dom_sf"/>
</dbReference>
<dbReference type="InterPro" id="IPR052162">
    <property type="entry name" value="Sensor_kinase/Photoreceptor"/>
</dbReference>
<protein>
    <recommendedName>
        <fullName evidence="2">histidine kinase</fullName>
        <ecNumber evidence="2">2.7.13.3</ecNumber>
    </recommendedName>
</protein>
<dbReference type="EMBL" id="CP000254">
    <property type="protein sequence ID" value="ABD39786.1"/>
    <property type="molecule type" value="Genomic_DNA"/>
</dbReference>
<evidence type="ECO:0000256" key="2">
    <source>
        <dbReference type="ARBA" id="ARBA00012438"/>
    </source>
</evidence>
<evidence type="ECO:0000256" key="4">
    <source>
        <dbReference type="ARBA" id="ARBA00022679"/>
    </source>
</evidence>
<dbReference type="Pfam" id="PF13188">
    <property type="entry name" value="PAS_8"/>
    <property type="match status" value="1"/>
</dbReference>
<dbReference type="InterPro" id="IPR013656">
    <property type="entry name" value="PAS_4"/>
</dbReference>
<evidence type="ECO:0000256" key="3">
    <source>
        <dbReference type="ARBA" id="ARBA00022553"/>
    </source>
</evidence>
<evidence type="ECO:0000256" key="6">
    <source>
        <dbReference type="SAM" id="Coils"/>
    </source>
</evidence>
<evidence type="ECO:0000259" key="8">
    <source>
        <dbReference type="PROSITE" id="PS50112"/>
    </source>
</evidence>
<dbReference type="PANTHER" id="PTHR43304:SF1">
    <property type="entry name" value="PAC DOMAIN-CONTAINING PROTEIN"/>
    <property type="match status" value="1"/>
</dbReference>
<comment type="catalytic activity">
    <reaction evidence="1">
        <text>ATP + protein L-histidine = ADP + protein N-phospho-L-histidine.</text>
        <dbReference type="EC" id="2.7.13.3"/>
    </reaction>
</comment>
<feature type="domain" description="PAC" evidence="9">
    <location>
        <begin position="368"/>
        <end position="421"/>
    </location>
</feature>